<dbReference type="Proteomes" id="UP000246964">
    <property type="component" value="Unassembled WGS sequence"/>
</dbReference>
<evidence type="ECO:0000313" key="3">
    <source>
        <dbReference type="EMBL" id="PWW14485.1"/>
    </source>
</evidence>
<dbReference type="EMBL" id="QGTT01000003">
    <property type="protein sequence ID" value="PWW14485.1"/>
    <property type="molecule type" value="Genomic_DNA"/>
</dbReference>
<dbReference type="AlphaFoldDB" id="A0A317QCH8"/>
<dbReference type="InterPro" id="IPR036291">
    <property type="entry name" value="NAD(P)-bd_dom_sf"/>
</dbReference>
<dbReference type="InterPro" id="IPR002347">
    <property type="entry name" value="SDR_fam"/>
</dbReference>
<proteinExistence type="inferred from homology"/>
<reference evidence="3 4" key="1">
    <citation type="submission" date="2018-05" db="EMBL/GenBank/DDBJ databases">
        <title>Freshwater and sediment microbial communities from various areas in North America, analyzing microbe dynamics in response to fracking.</title>
        <authorList>
            <person name="Lamendella R."/>
        </authorList>
    </citation>
    <scope>NUCLEOTIDE SEQUENCE [LARGE SCALE GENOMIC DNA]</scope>
    <source>
        <strain evidence="3 4">125B1</strain>
    </source>
</reference>
<dbReference type="PANTHER" id="PTHR43639:SF1">
    <property type="entry name" value="SHORT-CHAIN DEHYDROGENASE_REDUCTASE FAMILY PROTEIN"/>
    <property type="match status" value="1"/>
</dbReference>
<dbReference type="PRINTS" id="PR00081">
    <property type="entry name" value="GDHRDH"/>
</dbReference>
<dbReference type="PANTHER" id="PTHR43639">
    <property type="entry name" value="OXIDOREDUCTASE, SHORT-CHAIN DEHYDROGENASE/REDUCTASE FAMILY (AFU_ORTHOLOGUE AFUA_5G02870)"/>
    <property type="match status" value="1"/>
</dbReference>
<evidence type="ECO:0000256" key="2">
    <source>
        <dbReference type="ARBA" id="ARBA00023002"/>
    </source>
</evidence>
<protein>
    <submittedName>
        <fullName evidence="3">Dihydromonapterin reductase/dihydrofolate reductase</fullName>
    </submittedName>
</protein>
<sequence length="244" mass="26439">MPANSPPQAPVALITGAGRRFGFTLAKALLAEGYQVFAHYHTSRDGIAELEQLGAVGLAANLADLNQVLALAEQLKQHTQRLDLLVNNASCFFNNATVDDQLDHLTAVLNVHTAAPYLLIRELAPLLRQSQNQQAMVLNITDIYVDSPATDYIAYCAAKAGLASLTQAFAKHLAPHIRVNAIQPGPILFLPEHDSEHRRKVLAQTPLKVEGGLEPMLAAVRFLRDNPYVTGESIKVDGGRALNI</sequence>
<comment type="similarity">
    <text evidence="1">Belongs to the short-chain dehydrogenases/reductases (SDR) family.</text>
</comment>
<dbReference type="PRINTS" id="PR00080">
    <property type="entry name" value="SDRFAMILY"/>
</dbReference>
<gene>
    <name evidence="3" type="ORF">DET45_103177</name>
</gene>
<dbReference type="Pfam" id="PF13561">
    <property type="entry name" value="adh_short_C2"/>
    <property type="match status" value="1"/>
</dbReference>
<accession>A0A317QCH8</accession>
<dbReference type="RefSeq" id="WP_110075375.1">
    <property type="nucleotide sequence ID" value="NZ_QGTT01000003.1"/>
</dbReference>
<evidence type="ECO:0000256" key="1">
    <source>
        <dbReference type="ARBA" id="ARBA00006484"/>
    </source>
</evidence>
<dbReference type="PROSITE" id="PS00061">
    <property type="entry name" value="ADH_SHORT"/>
    <property type="match status" value="1"/>
</dbReference>
<name>A0A317QCH8_9GAMM</name>
<keyword evidence="2" id="KW-0560">Oxidoreductase</keyword>
<dbReference type="Gene3D" id="3.40.50.720">
    <property type="entry name" value="NAD(P)-binding Rossmann-like Domain"/>
    <property type="match status" value="1"/>
</dbReference>
<dbReference type="GO" id="GO:0016491">
    <property type="term" value="F:oxidoreductase activity"/>
    <property type="evidence" value="ECO:0007669"/>
    <property type="project" value="UniProtKB-KW"/>
</dbReference>
<dbReference type="OrthoDB" id="9793499at2"/>
<keyword evidence="4" id="KW-1185">Reference proteome</keyword>
<dbReference type="InterPro" id="IPR020904">
    <property type="entry name" value="Sc_DH/Rdtase_CS"/>
</dbReference>
<evidence type="ECO:0000313" key="4">
    <source>
        <dbReference type="Proteomes" id="UP000246964"/>
    </source>
</evidence>
<organism evidence="3 4">
    <name type="scientific">Pseudidiomarina maritima</name>
    <dbReference type="NCBI Taxonomy" id="519453"/>
    <lineage>
        <taxon>Bacteria</taxon>
        <taxon>Pseudomonadati</taxon>
        <taxon>Pseudomonadota</taxon>
        <taxon>Gammaproteobacteria</taxon>
        <taxon>Alteromonadales</taxon>
        <taxon>Idiomarinaceae</taxon>
        <taxon>Pseudidiomarina</taxon>
    </lineage>
</organism>
<comment type="caution">
    <text evidence="3">The sequence shown here is derived from an EMBL/GenBank/DDBJ whole genome shotgun (WGS) entry which is preliminary data.</text>
</comment>
<dbReference type="SUPFAM" id="SSF51735">
    <property type="entry name" value="NAD(P)-binding Rossmann-fold domains"/>
    <property type="match status" value="1"/>
</dbReference>